<feature type="transmembrane region" description="Helical" evidence="7">
    <location>
        <begin position="282"/>
        <end position="300"/>
    </location>
</feature>
<feature type="transmembrane region" description="Helical" evidence="7">
    <location>
        <begin position="78"/>
        <end position="100"/>
    </location>
</feature>
<sequence length="315" mass="34382">MSEKQINHSQRFGIILVLSCGIMWGISGVLGQYVFQSSDVNATQLSIIRQFISGVVLLVIAAVKGDKRALTIWSKPKSVISMLFFALSGVMGVQFTYFASIEHSNAATGTVIQFTYIIMLLLYTTIFMHKRPHIYEAASVVCAFAGIFLIATHGSLNSLAISRPALIWGLTSAVCFTIYCLYPQKLYNEYGLVNIIGWSSLIASIFLALVTKTFSLPHMDGRIIAASLAVAIVGSLIPFTIYGLGISILGSVKASLFVTVEPVSSALLTWIFLGTQFTRMDLIGFLLILGSIQVVAIMTFHNEKHIVKAEQTHLS</sequence>
<comment type="similarity">
    <text evidence="2">Belongs to the EamA transporter family.</text>
</comment>
<feature type="transmembrane region" description="Helical" evidence="7">
    <location>
        <begin position="106"/>
        <end position="127"/>
    </location>
</feature>
<dbReference type="Proteomes" id="UP000660047">
    <property type="component" value="Unassembled WGS sequence"/>
</dbReference>
<evidence type="ECO:0000256" key="4">
    <source>
        <dbReference type="ARBA" id="ARBA00022692"/>
    </source>
</evidence>
<dbReference type="PANTHER" id="PTHR32322">
    <property type="entry name" value="INNER MEMBRANE TRANSPORTER"/>
    <property type="match status" value="1"/>
</dbReference>
<accession>A0AAI9K321</accession>
<dbReference type="AlphaFoldDB" id="A0AAI9K321"/>
<keyword evidence="4 7" id="KW-0812">Transmembrane</keyword>
<dbReference type="SUPFAM" id="SSF103481">
    <property type="entry name" value="Multidrug resistance efflux transporter EmrE"/>
    <property type="match status" value="2"/>
</dbReference>
<dbReference type="InterPro" id="IPR037185">
    <property type="entry name" value="EmrE-like"/>
</dbReference>
<feature type="transmembrane region" description="Helical" evidence="7">
    <location>
        <begin position="47"/>
        <end position="66"/>
    </location>
</feature>
<keyword evidence="3" id="KW-1003">Cell membrane</keyword>
<feature type="transmembrane region" description="Helical" evidence="7">
    <location>
        <begin position="191"/>
        <end position="211"/>
    </location>
</feature>
<organism evidence="9 10">
    <name type="scientific">Coprococcus eutactus</name>
    <dbReference type="NCBI Taxonomy" id="33043"/>
    <lineage>
        <taxon>Bacteria</taxon>
        <taxon>Bacillati</taxon>
        <taxon>Bacillota</taxon>
        <taxon>Clostridia</taxon>
        <taxon>Lachnospirales</taxon>
        <taxon>Lachnospiraceae</taxon>
        <taxon>Coprococcus</taxon>
    </lineage>
</organism>
<evidence type="ECO:0000259" key="8">
    <source>
        <dbReference type="Pfam" id="PF00892"/>
    </source>
</evidence>
<dbReference type="GO" id="GO:0005886">
    <property type="term" value="C:plasma membrane"/>
    <property type="evidence" value="ECO:0007669"/>
    <property type="project" value="UniProtKB-SubCell"/>
</dbReference>
<feature type="transmembrane region" description="Helical" evidence="7">
    <location>
        <begin position="12"/>
        <end position="35"/>
    </location>
</feature>
<keyword evidence="5 7" id="KW-1133">Transmembrane helix</keyword>
<feature type="transmembrane region" description="Helical" evidence="7">
    <location>
        <begin position="223"/>
        <end position="244"/>
    </location>
</feature>
<evidence type="ECO:0000313" key="10">
    <source>
        <dbReference type="Proteomes" id="UP000660047"/>
    </source>
</evidence>
<gene>
    <name evidence="9" type="ORF">COEU31_18850</name>
</gene>
<dbReference type="InterPro" id="IPR050638">
    <property type="entry name" value="AA-Vitamin_Transporters"/>
</dbReference>
<evidence type="ECO:0000256" key="3">
    <source>
        <dbReference type="ARBA" id="ARBA00022475"/>
    </source>
</evidence>
<feature type="transmembrane region" description="Helical" evidence="7">
    <location>
        <begin position="134"/>
        <end position="153"/>
    </location>
</feature>
<dbReference type="EMBL" id="BLYL01000011">
    <property type="protein sequence ID" value="GFO94839.1"/>
    <property type="molecule type" value="Genomic_DNA"/>
</dbReference>
<feature type="transmembrane region" description="Helical" evidence="7">
    <location>
        <begin position="256"/>
        <end position="276"/>
    </location>
</feature>
<proteinExistence type="inferred from homology"/>
<comment type="subcellular location">
    <subcellularLocation>
        <location evidence="1">Cell membrane</location>
        <topology evidence="1">Multi-pass membrane protein</topology>
    </subcellularLocation>
</comment>
<evidence type="ECO:0000256" key="2">
    <source>
        <dbReference type="ARBA" id="ARBA00007362"/>
    </source>
</evidence>
<dbReference type="RefSeq" id="WP_055224250.1">
    <property type="nucleotide sequence ID" value="NZ_BLYL01000011.1"/>
</dbReference>
<protein>
    <submittedName>
        <fullName evidence="9">Membrane protein</fullName>
    </submittedName>
</protein>
<evidence type="ECO:0000256" key="7">
    <source>
        <dbReference type="SAM" id="Phobius"/>
    </source>
</evidence>
<evidence type="ECO:0000256" key="6">
    <source>
        <dbReference type="ARBA" id="ARBA00023136"/>
    </source>
</evidence>
<dbReference type="PANTHER" id="PTHR32322:SF18">
    <property type="entry name" value="S-ADENOSYLMETHIONINE_S-ADENOSYLHOMOCYSTEINE TRANSPORTER"/>
    <property type="match status" value="1"/>
</dbReference>
<keyword evidence="6 7" id="KW-0472">Membrane</keyword>
<comment type="caution">
    <text evidence="9">The sequence shown here is derived from an EMBL/GenBank/DDBJ whole genome shotgun (WGS) entry which is preliminary data.</text>
</comment>
<evidence type="ECO:0000256" key="5">
    <source>
        <dbReference type="ARBA" id="ARBA00022989"/>
    </source>
</evidence>
<dbReference type="Pfam" id="PF00892">
    <property type="entry name" value="EamA"/>
    <property type="match status" value="2"/>
</dbReference>
<feature type="domain" description="EamA" evidence="8">
    <location>
        <begin position="165"/>
        <end position="295"/>
    </location>
</feature>
<evidence type="ECO:0000313" key="9">
    <source>
        <dbReference type="EMBL" id="GFO94839.1"/>
    </source>
</evidence>
<dbReference type="InterPro" id="IPR000620">
    <property type="entry name" value="EamA_dom"/>
</dbReference>
<reference evidence="9" key="1">
    <citation type="submission" date="2020-06" db="EMBL/GenBank/DDBJ databases">
        <title>Characterization of fructooligosaccharide metabolism and fructooligosaccharide-degrading enzymes in human commensal butyrate producers.</title>
        <authorList>
            <person name="Tanno H."/>
            <person name="Fujii T."/>
            <person name="Hirano K."/>
            <person name="Maeno S."/>
            <person name="Tonozuka T."/>
            <person name="Sakamoto M."/>
            <person name="Ohkuma M."/>
            <person name="Tochio T."/>
            <person name="Endo A."/>
        </authorList>
    </citation>
    <scope>NUCLEOTIDE SEQUENCE</scope>
    <source>
        <strain evidence="9">JCM 31265</strain>
    </source>
</reference>
<evidence type="ECO:0000256" key="1">
    <source>
        <dbReference type="ARBA" id="ARBA00004651"/>
    </source>
</evidence>
<name>A0AAI9K321_9FIRM</name>
<feature type="domain" description="EamA" evidence="8">
    <location>
        <begin position="12"/>
        <end position="151"/>
    </location>
</feature>
<feature type="transmembrane region" description="Helical" evidence="7">
    <location>
        <begin position="165"/>
        <end position="182"/>
    </location>
</feature>